<dbReference type="EMBL" id="CP001933">
    <property type="protein sequence ID" value="ADD07405.1"/>
    <property type="molecule type" value="Genomic_DNA"/>
</dbReference>
<dbReference type="GeneID" id="8826734"/>
<dbReference type="GO" id="GO:0055085">
    <property type="term" value="P:transmembrane transport"/>
    <property type="evidence" value="ECO:0007669"/>
    <property type="project" value="InterPro"/>
</dbReference>
<evidence type="ECO:0000256" key="7">
    <source>
        <dbReference type="ARBA" id="ARBA00023136"/>
    </source>
</evidence>
<dbReference type="HOGENOM" id="CLU_016047_3_1_2"/>
<dbReference type="CDD" id="cd06261">
    <property type="entry name" value="TM_PBP2"/>
    <property type="match status" value="1"/>
</dbReference>
<dbReference type="OrthoDB" id="163541at2157"/>
<evidence type="ECO:0000256" key="6">
    <source>
        <dbReference type="ARBA" id="ARBA00022989"/>
    </source>
</evidence>
<evidence type="ECO:0000313" key="11">
    <source>
        <dbReference type="Proteomes" id="UP000001879"/>
    </source>
</evidence>
<sequence length="279" mass="30800">MSTLSSAWNLLERVAYNHGRKAGLTCLVLAILYLWFPIFVVTFMSFAEREVLTFPPSSLTLDWYMVFLENDAAISATITSLQISFITTPIAVALSVLIAYAIDRYVFPGKSILQLVAVLPIVVPLIVVGVAMTIFFGIVGIQASFWTVVAAHVIRVIPFTVLILVPTLVAFDRSLEEASYDLGANELTTFRKITVPNIMPGVVAAGLLAFTISFNEFVYTYFVKDARTQTLPTYLWDQLRQHATPEVNVISVVFIVFAISTVLIAVALTNVERITTHDG</sequence>
<organism evidence="10 11">
    <name type="scientific">Natrialba magadii (strain ATCC 43099 / DSM 3394 / CCM 3739 / CIP 104546 / IAM 13178 / JCM 8861 / NBRC 102185 / NCIMB 2190 / MS3)</name>
    <name type="common">Natronobacterium magadii</name>
    <dbReference type="NCBI Taxonomy" id="547559"/>
    <lineage>
        <taxon>Archaea</taxon>
        <taxon>Methanobacteriati</taxon>
        <taxon>Methanobacteriota</taxon>
        <taxon>Stenosarchaea group</taxon>
        <taxon>Halobacteria</taxon>
        <taxon>Halobacteriales</taxon>
        <taxon>Natrialbaceae</taxon>
        <taxon>Natrialba</taxon>
    </lineage>
</organism>
<accession>D3T1E6</accession>
<comment type="similarity">
    <text evidence="2">Belongs to the binding-protein-dependent transport system permease family. CysTW subfamily.</text>
</comment>
<proteinExistence type="inferred from homology"/>
<evidence type="ECO:0000256" key="5">
    <source>
        <dbReference type="ARBA" id="ARBA00022692"/>
    </source>
</evidence>
<keyword evidence="4" id="KW-1003">Cell membrane</keyword>
<dbReference type="InterPro" id="IPR000515">
    <property type="entry name" value="MetI-like"/>
</dbReference>
<feature type="domain" description="ABC transmembrane type-1" evidence="9">
    <location>
        <begin position="77"/>
        <end position="265"/>
    </location>
</feature>
<name>D3T1E6_NATMM</name>
<dbReference type="PANTHER" id="PTHR43848">
    <property type="entry name" value="PUTRESCINE TRANSPORT SYSTEM PERMEASE PROTEIN POTI"/>
    <property type="match status" value="1"/>
</dbReference>
<reference evidence="11" key="1">
    <citation type="submission" date="2010-02" db="EMBL/GenBank/DDBJ databases">
        <title>Complete sequence of plasmid 1 of Natrialba magadii ATCC 43099.</title>
        <authorList>
            <consortium name="US DOE Joint Genome Institute"/>
            <person name="Lucas S."/>
            <person name="Copeland A."/>
            <person name="Lapidus A."/>
            <person name="Cheng J.-F."/>
            <person name="Bruce D."/>
            <person name="Goodwin L."/>
            <person name="Pitluck S."/>
            <person name="Davenport K."/>
            <person name="Saunders E."/>
            <person name="Detter J.C."/>
            <person name="Han C."/>
            <person name="Tapia R."/>
            <person name="Land M."/>
            <person name="Hauser L."/>
            <person name="Kyrpides N."/>
            <person name="Mikhailova N."/>
            <person name="De Castro R.E."/>
            <person name="Maupin-Furlow J.A."/>
            <person name="Woyke T."/>
        </authorList>
    </citation>
    <scope>NUCLEOTIDE SEQUENCE [LARGE SCALE GENOMIC DNA]</scope>
    <source>
        <strain evidence="11">ATCC 43099 / DSM 3394 / CCM 3739 / CIP 104546 / IAM 13178 / JCM 8861 / NBRC 102185 / NCIMB 2190 / MS3</strain>
        <plasmid evidence="11">pNMAG01</plasmid>
    </source>
</reference>
<feature type="transmembrane region" description="Helical" evidence="8">
    <location>
        <begin position="249"/>
        <end position="271"/>
    </location>
</feature>
<keyword evidence="11" id="KW-1185">Reference proteome</keyword>
<dbReference type="AlphaFoldDB" id="D3T1E6"/>
<evidence type="ECO:0000256" key="4">
    <source>
        <dbReference type="ARBA" id="ARBA00022475"/>
    </source>
</evidence>
<dbReference type="PROSITE" id="PS50928">
    <property type="entry name" value="ABC_TM1"/>
    <property type="match status" value="1"/>
</dbReference>
<dbReference type="SUPFAM" id="SSF161098">
    <property type="entry name" value="MetI-like"/>
    <property type="match status" value="1"/>
</dbReference>
<evidence type="ECO:0000313" key="10">
    <source>
        <dbReference type="EMBL" id="ADD07405.1"/>
    </source>
</evidence>
<feature type="transmembrane region" description="Helical" evidence="8">
    <location>
        <begin position="112"/>
        <end position="139"/>
    </location>
</feature>
<dbReference type="Pfam" id="PF00528">
    <property type="entry name" value="BPD_transp_1"/>
    <property type="match status" value="1"/>
</dbReference>
<keyword evidence="7 8" id="KW-0472">Membrane</keyword>
<evidence type="ECO:0000256" key="3">
    <source>
        <dbReference type="ARBA" id="ARBA00022448"/>
    </source>
</evidence>
<comment type="subcellular location">
    <subcellularLocation>
        <location evidence="1 8">Cell membrane</location>
        <topology evidence="1 8">Multi-pass membrane protein</topology>
    </subcellularLocation>
</comment>
<dbReference type="KEGG" id="nmg:Nmag_3864"/>
<dbReference type="InterPro" id="IPR035906">
    <property type="entry name" value="MetI-like_sf"/>
</dbReference>
<feature type="transmembrane region" description="Helical" evidence="8">
    <location>
        <begin position="145"/>
        <end position="171"/>
    </location>
</feature>
<keyword evidence="3 8" id="KW-0813">Transport</keyword>
<keyword evidence="5 8" id="KW-0812">Transmembrane</keyword>
<dbReference type="GO" id="GO:0005886">
    <property type="term" value="C:plasma membrane"/>
    <property type="evidence" value="ECO:0007669"/>
    <property type="project" value="UniProtKB-SubCell"/>
</dbReference>
<keyword evidence="10" id="KW-0614">Plasmid</keyword>
<protein>
    <submittedName>
        <fullName evidence="10">ABC-type transport system permease protein (Probable substrate spermidine/putrescine)</fullName>
    </submittedName>
</protein>
<feature type="transmembrane region" description="Helical" evidence="8">
    <location>
        <begin position="201"/>
        <end position="222"/>
    </location>
</feature>
<evidence type="ECO:0000256" key="2">
    <source>
        <dbReference type="ARBA" id="ARBA00007069"/>
    </source>
</evidence>
<dbReference type="Gene3D" id="1.10.3720.10">
    <property type="entry name" value="MetI-like"/>
    <property type="match status" value="1"/>
</dbReference>
<geneLocation type="plasmid" evidence="10 11">
    <name>pNMAG01</name>
</geneLocation>
<reference evidence="10 11" key="2">
    <citation type="journal article" date="2012" name="BMC Genomics">
        <title>A comparative genomics perspective on the genetic content of the alkaliphilic haloarchaeon Natrialba magadii ATCC 43099T.</title>
        <authorList>
            <person name="Siddaramappa S."/>
            <person name="Challacombe J.F."/>
            <person name="Decastro R.E."/>
            <person name="Pfeiffer F."/>
            <person name="Sastre D.E."/>
            <person name="Gimenez M.I."/>
            <person name="Paggi R.A."/>
            <person name="Detter J.C."/>
            <person name="Davenport K.W."/>
            <person name="Goodwin L.A."/>
            <person name="Kyrpides N."/>
            <person name="Tapia R."/>
            <person name="Pitluck S."/>
            <person name="Lucas S."/>
            <person name="Woyke T."/>
            <person name="Maupin-Furlow J.A."/>
        </authorList>
    </citation>
    <scope>NUCLEOTIDE SEQUENCE [LARGE SCALE GENOMIC DNA]</scope>
    <source>
        <strain evidence="11">ATCC 43099 / DSM 3394 / CCM 3739 / CIP 104546 / IAM 13178 / JCM 8861 / NBRC 102185 / NCIMB 2190 / MS3</strain>
    </source>
</reference>
<feature type="transmembrane region" description="Helical" evidence="8">
    <location>
        <begin position="72"/>
        <end position="100"/>
    </location>
</feature>
<dbReference type="RefSeq" id="WP_012996916.1">
    <property type="nucleotide sequence ID" value="NC_013923.1"/>
</dbReference>
<feature type="transmembrane region" description="Helical" evidence="8">
    <location>
        <begin position="22"/>
        <end position="47"/>
    </location>
</feature>
<evidence type="ECO:0000259" key="9">
    <source>
        <dbReference type="PROSITE" id="PS50928"/>
    </source>
</evidence>
<dbReference type="Proteomes" id="UP000001879">
    <property type="component" value="Plasmid pNMAG01"/>
</dbReference>
<keyword evidence="6 8" id="KW-1133">Transmembrane helix</keyword>
<evidence type="ECO:0000256" key="8">
    <source>
        <dbReference type="RuleBase" id="RU363032"/>
    </source>
</evidence>
<dbReference type="InterPro" id="IPR051789">
    <property type="entry name" value="Bact_Polyamine_Transport"/>
</dbReference>
<dbReference type="PANTHER" id="PTHR43848:SF2">
    <property type="entry name" value="PUTRESCINE TRANSPORT SYSTEM PERMEASE PROTEIN POTI"/>
    <property type="match status" value="1"/>
</dbReference>
<gene>
    <name evidence="10" type="ordered locus">Nmag_3864</name>
</gene>
<evidence type="ECO:0000256" key="1">
    <source>
        <dbReference type="ARBA" id="ARBA00004651"/>
    </source>
</evidence>